<dbReference type="Proteomes" id="UP000297527">
    <property type="component" value="Unassembled WGS sequence"/>
</dbReference>
<proteinExistence type="predicted"/>
<keyword evidence="3" id="KW-1185">Reference proteome</keyword>
<protein>
    <recommendedName>
        <fullName evidence="1">F-box domain-containing protein</fullName>
    </recommendedName>
</protein>
<accession>A0A4Z1IV36</accession>
<organism evidence="2 3">
    <name type="scientific">Botryotinia convoluta</name>
    <dbReference type="NCBI Taxonomy" id="54673"/>
    <lineage>
        <taxon>Eukaryota</taxon>
        <taxon>Fungi</taxon>
        <taxon>Dikarya</taxon>
        <taxon>Ascomycota</taxon>
        <taxon>Pezizomycotina</taxon>
        <taxon>Leotiomycetes</taxon>
        <taxon>Helotiales</taxon>
        <taxon>Sclerotiniaceae</taxon>
        <taxon>Botryotinia</taxon>
    </lineage>
</organism>
<gene>
    <name evidence="2" type="ORF">BCON_0013g00680</name>
</gene>
<sequence>MVGFSALPDDLIIIIVSLVPSGTLRSLSLVSTAFNRCSTPQLYRYVYLWESLERSVGNHDAPNFPDWRSRYQHLEASPYRNRDQIYGTTRIFDLDLFLRTVTESEMIRSYVVGASITYRPDQEESVSSVVQLLRPSLSYLHLKCALDTMFRNRALLSYANCLEVEISERHDIDNQTRDLQNVTYKELILSYFDFPDMKLLALSGVRNWDLFMRNSPDRSSTSNITSLSLTNTVPADQGLAKLLSWPKALKSLRYELALSEISNHRRSPHPDRFVLSAKEFSDALQPHEHSLEELLIEGSTTGDEPSFDPRQLIDLHSFTNLRYVGLPLNFLFTSQSDASYYGISYSATAISQILPPALEELRIEMDYEYKWLKFFSLIPVDGKISVPFFEDTDLELEELSNFICEIAKNQDRRYTGLRSIVFEQSVYWRNQKIHSSGNEQCCAEVFEACKAASVQISWNGYDTPP</sequence>
<feature type="domain" description="F-box" evidence="1">
    <location>
        <begin position="4"/>
        <end position="38"/>
    </location>
</feature>
<name>A0A4Z1IV36_9HELO</name>
<dbReference type="Pfam" id="PF00646">
    <property type="entry name" value="F-box"/>
    <property type="match status" value="1"/>
</dbReference>
<dbReference type="InterPro" id="IPR036047">
    <property type="entry name" value="F-box-like_dom_sf"/>
</dbReference>
<dbReference type="OrthoDB" id="5339734at2759"/>
<reference evidence="2 3" key="1">
    <citation type="submission" date="2017-12" db="EMBL/GenBank/DDBJ databases">
        <title>Comparative genomics of Botrytis spp.</title>
        <authorList>
            <person name="Valero-Jimenez C.A."/>
            <person name="Tapia P."/>
            <person name="Veloso J."/>
            <person name="Silva-Moreno E."/>
            <person name="Staats M."/>
            <person name="Valdes J.H."/>
            <person name="Van Kan J.A.L."/>
        </authorList>
    </citation>
    <scope>NUCLEOTIDE SEQUENCE [LARGE SCALE GENOMIC DNA]</scope>
    <source>
        <strain evidence="2 3">MUCL11595</strain>
    </source>
</reference>
<evidence type="ECO:0000313" key="2">
    <source>
        <dbReference type="EMBL" id="TGO63422.1"/>
    </source>
</evidence>
<evidence type="ECO:0000259" key="1">
    <source>
        <dbReference type="Pfam" id="PF00646"/>
    </source>
</evidence>
<dbReference type="EMBL" id="PQXN01000013">
    <property type="protein sequence ID" value="TGO63422.1"/>
    <property type="molecule type" value="Genomic_DNA"/>
</dbReference>
<evidence type="ECO:0000313" key="3">
    <source>
        <dbReference type="Proteomes" id="UP000297527"/>
    </source>
</evidence>
<dbReference type="AlphaFoldDB" id="A0A4Z1IV36"/>
<dbReference type="InterPro" id="IPR001810">
    <property type="entry name" value="F-box_dom"/>
</dbReference>
<dbReference type="SUPFAM" id="SSF81383">
    <property type="entry name" value="F-box domain"/>
    <property type="match status" value="1"/>
</dbReference>
<comment type="caution">
    <text evidence="2">The sequence shown here is derived from an EMBL/GenBank/DDBJ whole genome shotgun (WGS) entry which is preliminary data.</text>
</comment>